<protein>
    <submittedName>
        <fullName evidence="5">NAD(P)-dependent dehydrogenase (Short-subunit alcohol dehydrogenase family)</fullName>
    </submittedName>
</protein>
<dbReference type="CDD" id="cd05233">
    <property type="entry name" value="SDR_c"/>
    <property type="match status" value="1"/>
</dbReference>
<dbReference type="SMART" id="SM00822">
    <property type="entry name" value="PKS_KR"/>
    <property type="match status" value="1"/>
</dbReference>
<evidence type="ECO:0000313" key="6">
    <source>
        <dbReference type="Proteomes" id="UP000542125"/>
    </source>
</evidence>
<evidence type="ECO:0000259" key="4">
    <source>
        <dbReference type="SMART" id="SM00822"/>
    </source>
</evidence>
<dbReference type="Pfam" id="PF00106">
    <property type="entry name" value="adh_short"/>
    <property type="match status" value="1"/>
</dbReference>
<dbReference type="PANTHER" id="PTHR43669">
    <property type="entry name" value="5-KETO-D-GLUCONATE 5-REDUCTASE"/>
    <property type="match status" value="1"/>
</dbReference>
<dbReference type="PRINTS" id="PR00080">
    <property type="entry name" value="SDRFAMILY"/>
</dbReference>
<dbReference type="FunFam" id="3.40.50.720:FF:000084">
    <property type="entry name" value="Short-chain dehydrogenase reductase"/>
    <property type="match status" value="1"/>
</dbReference>
<dbReference type="Gene3D" id="3.40.50.720">
    <property type="entry name" value="NAD(P)-binding Rossmann-like Domain"/>
    <property type="match status" value="1"/>
</dbReference>
<dbReference type="InterPro" id="IPR036291">
    <property type="entry name" value="NAD(P)-bd_dom_sf"/>
</dbReference>
<evidence type="ECO:0000256" key="2">
    <source>
        <dbReference type="ARBA" id="ARBA00023002"/>
    </source>
</evidence>
<reference evidence="5 6" key="1">
    <citation type="submission" date="2020-07" db="EMBL/GenBank/DDBJ databases">
        <title>Genomic Encyclopedia of Type Strains, Phase IV (KMG-V): Genome sequencing to study the core and pangenomes of soil and plant-associated prokaryotes.</title>
        <authorList>
            <person name="Whitman W."/>
        </authorList>
    </citation>
    <scope>NUCLEOTIDE SEQUENCE [LARGE SCALE GENOMIC DNA]</scope>
    <source>
        <strain evidence="5 6">SAS40</strain>
    </source>
</reference>
<keyword evidence="2" id="KW-0560">Oxidoreductase</keyword>
<dbReference type="AlphaFoldDB" id="A0A7Y9IV34"/>
<evidence type="ECO:0000256" key="1">
    <source>
        <dbReference type="ARBA" id="ARBA00006484"/>
    </source>
</evidence>
<evidence type="ECO:0000256" key="3">
    <source>
        <dbReference type="RuleBase" id="RU000363"/>
    </source>
</evidence>
<organism evidence="5 6">
    <name type="scientific">Pigmentiphaga litoralis</name>
    <dbReference type="NCBI Taxonomy" id="516702"/>
    <lineage>
        <taxon>Bacteria</taxon>
        <taxon>Pseudomonadati</taxon>
        <taxon>Pseudomonadota</taxon>
        <taxon>Betaproteobacteria</taxon>
        <taxon>Burkholderiales</taxon>
        <taxon>Alcaligenaceae</taxon>
        <taxon>Pigmentiphaga</taxon>
    </lineage>
</organism>
<sequence>MNDLTGKTAIVTGASSGIGRAVAIALAAAGARVMVAARNEQGLIETASLISQAGGTASICITDVTDEAQVQQLFDRTVAAFGGVDLLVNNAGVTTSQRIEDLTLAAWRQVLDVNLTGAFLCSREAFRVMKPRGGGRIINMGSVAALVPRPNSVPYTTTKHGLDGMTHALALDGREHGIAVSVLHPGVTESALAEKSGRKFAPGELMKASDVARVVLLMASLPPEVNLYESVIFPLSMPLLGRG</sequence>
<dbReference type="PANTHER" id="PTHR43669:SF3">
    <property type="entry name" value="ALCOHOL DEHYDROGENASE, PUTATIVE (AFU_ORTHOLOGUE AFUA_3G03445)-RELATED"/>
    <property type="match status" value="1"/>
</dbReference>
<dbReference type="RefSeq" id="WP_179587412.1">
    <property type="nucleotide sequence ID" value="NZ_JACBYR010000001.1"/>
</dbReference>
<name>A0A7Y9IV34_9BURK</name>
<dbReference type="PRINTS" id="PR00081">
    <property type="entry name" value="GDHRDH"/>
</dbReference>
<gene>
    <name evidence="5" type="ORF">FHW18_002901</name>
</gene>
<dbReference type="GO" id="GO:0016491">
    <property type="term" value="F:oxidoreductase activity"/>
    <property type="evidence" value="ECO:0007669"/>
    <property type="project" value="UniProtKB-KW"/>
</dbReference>
<comment type="similarity">
    <text evidence="1 3">Belongs to the short-chain dehydrogenases/reductases (SDR) family.</text>
</comment>
<comment type="caution">
    <text evidence="5">The sequence shown here is derived from an EMBL/GenBank/DDBJ whole genome shotgun (WGS) entry which is preliminary data.</text>
</comment>
<dbReference type="SUPFAM" id="SSF51735">
    <property type="entry name" value="NAD(P)-binding Rossmann-fold domains"/>
    <property type="match status" value="1"/>
</dbReference>
<keyword evidence="6" id="KW-1185">Reference proteome</keyword>
<dbReference type="EMBL" id="JACBYR010000001">
    <property type="protein sequence ID" value="NYE83630.1"/>
    <property type="molecule type" value="Genomic_DNA"/>
</dbReference>
<dbReference type="InterPro" id="IPR020904">
    <property type="entry name" value="Sc_DH/Rdtase_CS"/>
</dbReference>
<feature type="domain" description="Ketoreductase" evidence="4">
    <location>
        <begin position="7"/>
        <end position="188"/>
    </location>
</feature>
<dbReference type="InterPro" id="IPR002347">
    <property type="entry name" value="SDR_fam"/>
</dbReference>
<dbReference type="InterPro" id="IPR057326">
    <property type="entry name" value="KR_dom"/>
</dbReference>
<proteinExistence type="inferred from homology"/>
<evidence type="ECO:0000313" key="5">
    <source>
        <dbReference type="EMBL" id="NYE83630.1"/>
    </source>
</evidence>
<accession>A0A7Y9IV34</accession>
<dbReference type="PROSITE" id="PS00061">
    <property type="entry name" value="ADH_SHORT"/>
    <property type="match status" value="1"/>
</dbReference>
<dbReference type="Proteomes" id="UP000542125">
    <property type="component" value="Unassembled WGS sequence"/>
</dbReference>